<dbReference type="InterPro" id="IPR009056">
    <property type="entry name" value="Cyt_c-like_dom"/>
</dbReference>
<dbReference type="PROSITE" id="PS51007">
    <property type="entry name" value="CYTC"/>
    <property type="match status" value="1"/>
</dbReference>
<name>A0A2S9KHF2_9BURK</name>
<dbReference type="EMBL" id="PVLR01000011">
    <property type="protein sequence ID" value="PRD69872.1"/>
    <property type="molecule type" value="Genomic_DNA"/>
</dbReference>
<evidence type="ECO:0000256" key="2">
    <source>
        <dbReference type="ARBA" id="ARBA00022723"/>
    </source>
</evidence>
<feature type="domain" description="Cytochrome c" evidence="6">
    <location>
        <begin position="21"/>
        <end position="91"/>
    </location>
</feature>
<evidence type="ECO:0000313" key="7">
    <source>
        <dbReference type="EMBL" id="MYZ51972.1"/>
    </source>
</evidence>
<evidence type="ECO:0000313" key="10">
    <source>
        <dbReference type="Proteomes" id="UP000481947"/>
    </source>
</evidence>
<dbReference type="Proteomes" id="UP000238326">
    <property type="component" value="Unassembled WGS sequence"/>
</dbReference>
<evidence type="ECO:0000313" key="8">
    <source>
        <dbReference type="EMBL" id="PRD69872.1"/>
    </source>
</evidence>
<dbReference type="Gene3D" id="1.10.760.10">
    <property type="entry name" value="Cytochrome c-like domain"/>
    <property type="match status" value="1"/>
</dbReference>
<dbReference type="InterPro" id="IPR036909">
    <property type="entry name" value="Cyt_c-like_dom_sf"/>
</dbReference>
<keyword evidence="9" id="KW-1185">Reference proteome</keyword>
<evidence type="ECO:0000313" key="9">
    <source>
        <dbReference type="Proteomes" id="UP000238326"/>
    </source>
</evidence>
<dbReference type="EMBL" id="VYSB01000006">
    <property type="protein sequence ID" value="MYZ51972.1"/>
    <property type="molecule type" value="Genomic_DNA"/>
</dbReference>
<reference evidence="8 9" key="1">
    <citation type="submission" date="2018-03" db="EMBL/GenBank/DDBJ databases">
        <title>Comparative genomics illustrates the genes involved in a hyperalkaliphilic mechanisms of Serpentinomonas isolated from highly-alkaline calcium-rich serpentinized springs.</title>
        <authorList>
            <person name="Suzuki S."/>
            <person name="Ishii S."/>
            <person name="Walworth N."/>
            <person name="Bird L."/>
            <person name="Kuenen J.G."/>
            <person name="Nealson K.H."/>
        </authorList>
    </citation>
    <scope>NUCLEOTIDE SEQUENCE [LARGE SCALE GENOMIC DNA]</scope>
    <source>
        <strain evidence="8 9">83</strain>
    </source>
</reference>
<keyword evidence="5" id="KW-0732">Signal</keyword>
<keyword evidence="3 4" id="KW-0408">Iron</keyword>
<reference evidence="7 10" key="2">
    <citation type="submission" date="2019-09" db="EMBL/GenBank/DDBJ databases">
        <title>Identification of Malikia spinosa a prominent benzene-, toluene-, and ethylbenzene-degrading bacterium: enrichment, isolation and whole genome sequencing.</title>
        <authorList>
            <person name="Tancsics A."/>
            <person name="Revesz F."/>
            <person name="Kriszt B."/>
        </authorList>
    </citation>
    <scope>NUCLEOTIDE SEQUENCE [LARGE SCALE GENOMIC DNA]</scope>
    <source>
        <strain evidence="7 10">AB6</strain>
    </source>
</reference>
<dbReference type="Proteomes" id="UP000481947">
    <property type="component" value="Unassembled WGS sequence"/>
</dbReference>
<protein>
    <submittedName>
        <fullName evidence="7">Cytochrome c</fullName>
    </submittedName>
    <submittedName>
        <fullName evidence="8">p-cresol methylhydroxylase</fullName>
    </submittedName>
</protein>
<dbReference type="AlphaFoldDB" id="A0A2S9KHF2"/>
<evidence type="ECO:0000256" key="1">
    <source>
        <dbReference type="ARBA" id="ARBA00022617"/>
    </source>
</evidence>
<accession>A0A2S9KHF2</accession>
<evidence type="ECO:0000256" key="5">
    <source>
        <dbReference type="SAM" id="SignalP"/>
    </source>
</evidence>
<dbReference type="SUPFAM" id="SSF46626">
    <property type="entry name" value="Cytochrome c"/>
    <property type="match status" value="1"/>
</dbReference>
<proteinExistence type="predicted"/>
<feature type="signal peptide" evidence="5">
    <location>
        <begin position="1"/>
        <end position="20"/>
    </location>
</feature>
<organism evidence="8 9">
    <name type="scientific">Malikia spinosa</name>
    <dbReference type="NCBI Taxonomy" id="86180"/>
    <lineage>
        <taxon>Bacteria</taxon>
        <taxon>Pseudomonadati</taxon>
        <taxon>Pseudomonadota</taxon>
        <taxon>Betaproteobacteria</taxon>
        <taxon>Burkholderiales</taxon>
        <taxon>Comamonadaceae</taxon>
        <taxon>Malikia</taxon>
    </lineage>
</organism>
<dbReference type="GO" id="GO:0046872">
    <property type="term" value="F:metal ion binding"/>
    <property type="evidence" value="ECO:0007669"/>
    <property type="project" value="UniProtKB-KW"/>
</dbReference>
<keyword evidence="1 4" id="KW-0349">Heme</keyword>
<evidence type="ECO:0000259" key="6">
    <source>
        <dbReference type="PROSITE" id="PS51007"/>
    </source>
</evidence>
<keyword evidence="2 4" id="KW-0479">Metal-binding</keyword>
<dbReference type="OrthoDB" id="9757546at2"/>
<evidence type="ECO:0000256" key="4">
    <source>
        <dbReference type="PROSITE-ProRule" id="PRU00433"/>
    </source>
</evidence>
<dbReference type="GO" id="GO:0020037">
    <property type="term" value="F:heme binding"/>
    <property type="evidence" value="ECO:0007669"/>
    <property type="project" value="InterPro"/>
</dbReference>
<evidence type="ECO:0000256" key="3">
    <source>
        <dbReference type="ARBA" id="ARBA00023004"/>
    </source>
</evidence>
<feature type="chain" id="PRO_5044580397" evidence="5">
    <location>
        <begin position="21"/>
        <end position="95"/>
    </location>
</feature>
<comment type="caution">
    <text evidence="8">The sequence shown here is derived from an EMBL/GenBank/DDBJ whole genome shotgun (WGS) entry which is preliminary data.</text>
</comment>
<sequence length="95" mass="9944">MTSTLGLALLALASVQPATAQSVNAGQQFYQKICAKCHEAGIGPVITGRGLPAITYVSIARNGNRAMPAFRVTDIDDATLQQLADYLASTPVKNP</sequence>
<dbReference type="RefSeq" id="WP_105728698.1">
    <property type="nucleotide sequence ID" value="NZ_DAIPCI010000003.1"/>
</dbReference>
<dbReference type="GO" id="GO:0009055">
    <property type="term" value="F:electron transfer activity"/>
    <property type="evidence" value="ECO:0007669"/>
    <property type="project" value="InterPro"/>
</dbReference>
<gene>
    <name evidence="8" type="ORF">C6P61_04080</name>
    <name evidence="7" type="ORF">F5985_07455</name>
</gene>
<dbReference type="Pfam" id="PF13442">
    <property type="entry name" value="Cytochrome_CBB3"/>
    <property type="match status" value="1"/>
</dbReference>